<keyword evidence="3 7" id="KW-0378">Hydrolase</keyword>
<evidence type="ECO:0000256" key="1">
    <source>
        <dbReference type="ARBA" id="ARBA00007484"/>
    </source>
</evidence>
<dbReference type="GO" id="GO:0006281">
    <property type="term" value="P:DNA repair"/>
    <property type="evidence" value="ECO:0007669"/>
    <property type="project" value="UniProtKB-KW"/>
</dbReference>
<dbReference type="InterPro" id="IPR015927">
    <property type="entry name" value="Peptidase_S24_S26A/B/C"/>
</dbReference>
<feature type="compositionally biased region" description="Pro residues" evidence="8">
    <location>
        <begin position="1"/>
        <end position="10"/>
    </location>
</feature>
<organism evidence="10 11">
    <name type="scientific">Citricoccus muralis</name>
    <dbReference type="NCBI Taxonomy" id="169134"/>
    <lineage>
        <taxon>Bacteria</taxon>
        <taxon>Bacillati</taxon>
        <taxon>Actinomycetota</taxon>
        <taxon>Actinomycetes</taxon>
        <taxon>Micrococcales</taxon>
        <taxon>Micrococcaceae</taxon>
        <taxon>Citricoccus</taxon>
    </lineage>
</organism>
<dbReference type="Pfam" id="PF00717">
    <property type="entry name" value="Peptidase_S24"/>
    <property type="match status" value="1"/>
</dbReference>
<evidence type="ECO:0000256" key="2">
    <source>
        <dbReference type="ARBA" id="ARBA00022763"/>
    </source>
</evidence>
<evidence type="ECO:0000256" key="6">
    <source>
        <dbReference type="ARBA" id="ARBA00023236"/>
    </source>
</evidence>
<dbReference type="GO" id="GO:0006355">
    <property type="term" value="P:regulation of DNA-templated transcription"/>
    <property type="evidence" value="ECO:0007669"/>
    <property type="project" value="InterPro"/>
</dbReference>
<dbReference type="PANTHER" id="PTHR33516:SF2">
    <property type="entry name" value="LEXA REPRESSOR-RELATED"/>
    <property type="match status" value="1"/>
</dbReference>
<protein>
    <submittedName>
        <fullName evidence="10">DNA polymerase V</fullName>
    </submittedName>
</protein>
<feature type="region of interest" description="Disordered" evidence="8">
    <location>
        <begin position="1"/>
        <end position="29"/>
    </location>
</feature>
<evidence type="ECO:0000313" key="10">
    <source>
        <dbReference type="EMBL" id="REE04995.1"/>
    </source>
</evidence>
<dbReference type="PRINTS" id="PR00726">
    <property type="entry name" value="LEXASERPTASE"/>
</dbReference>
<keyword evidence="4 7" id="KW-0068">Autocatalytic cleavage</keyword>
<comment type="similarity">
    <text evidence="1 7">Belongs to the peptidase S24 family.</text>
</comment>
<dbReference type="InterPro" id="IPR006197">
    <property type="entry name" value="Peptidase_S24_LexA"/>
</dbReference>
<keyword evidence="11" id="KW-1185">Reference proteome</keyword>
<reference evidence="10 11" key="1">
    <citation type="submission" date="2018-07" db="EMBL/GenBank/DDBJ databases">
        <title>Sequencing the genomes of 1000 actinobacteria strains.</title>
        <authorList>
            <person name="Klenk H.-P."/>
        </authorList>
    </citation>
    <scope>NUCLEOTIDE SEQUENCE [LARGE SCALE GENOMIC DNA]</scope>
    <source>
        <strain evidence="10 11">DSM 14442</strain>
    </source>
</reference>
<keyword evidence="6" id="KW-0742">SOS response</keyword>
<evidence type="ECO:0000256" key="4">
    <source>
        <dbReference type="ARBA" id="ARBA00022813"/>
    </source>
</evidence>
<name>A0A3D9LFG5_9MICC</name>
<dbReference type="RefSeq" id="WP_115932845.1">
    <property type="nucleotide sequence ID" value="NZ_QREH01000001.1"/>
</dbReference>
<dbReference type="PANTHER" id="PTHR33516">
    <property type="entry name" value="LEXA REPRESSOR"/>
    <property type="match status" value="1"/>
</dbReference>
<dbReference type="AlphaFoldDB" id="A0A3D9LFG5"/>
<evidence type="ECO:0000259" key="9">
    <source>
        <dbReference type="Pfam" id="PF00717"/>
    </source>
</evidence>
<comment type="caution">
    <text evidence="10">The sequence shown here is derived from an EMBL/GenBank/DDBJ whole genome shotgun (WGS) entry which is preliminary data.</text>
</comment>
<keyword evidence="2" id="KW-0227">DNA damage</keyword>
<dbReference type="InterPro" id="IPR039418">
    <property type="entry name" value="LexA-like"/>
</dbReference>
<evidence type="ECO:0000256" key="3">
    <source>
        <dbReference type="ARBA" id="ARBA00022801"/>
    </source>
</evidence>
<keyword evidence="5" id="KW-0234">DNA repair</keyword>
<dbReference type="GO" id="GO:0009432">
    <property type="term" value="P:SOS response"/>
    <property type="evidence" value="ECO:0007669"/>
    <property type="project" value="UniProtKB-KW"/>
</dbReference>
<dbReference type="Proteomes" id="UP000256727">
    <property type="component" value="Unassembled WGS sequence"/>
</dbReference>
<evidence type="ECO:0000256" key="5">
    <source>
        <dbReference type="ARBA" id="ARBA00023204"/>
    </source>
</evidence>
<evidence type="ECO:0000256" key="8">
    <source>
        <dbReference type="SAM" id="MobiDB-lite"/>
    </source>
</evidence>
<proteinExistence type="inferred from homology"/>
<sequence length="142" mass="15016">MTITPPPADGPEPTSAAGQVPRAHGFPSPARDYLDGGIDLNRELVRDRTSTFLMRVSGQAMVGSGIGDGDELVVDRAATPQDGSVVVAVINGELLVRRLVLGTAQGRRAVSLQTDDGAVPLKVEDVDDLEIWGVATYCLHRL</sequence>
<dbReference type="Gene3D" id="2.10.109.10">
    <property type="entry name" value="Umud Fragment, subunit A"/>
    <property type="match status" value="1"/>
</dbReference>
<dbReference type="CDD" id="cd06529">
    <property type="entry name" value="S24_LexA-like"/>
    <property type="match status" value="1"/>
</dbReference>
<dbReference type="InterPro" id="IPR036286">
    <property type="entry name" value="LexA/Signal_pep-like_sf"/>
</dbReference>
<dbReference type="InterPro" id="IPR050077">
    <property type="entry name" value="LexA_repressor"/>
</dbReference>
<evidence type="ECO:0000313" key="11">
    <source>
        <dbReference type="Proteomes" id="UP000256727"/>
    </source>
</evidence>
<dbReference type="EMBL" id="QREH01000001">
    <property type="protein sequence ID" value="REE04995.1"/>
    <property type="molecule type" value="Genomic_DNA"/>
</dbReference>
<accession>A0A3D9LFG5</accession>
<feature type="domain" description="Peptidase S24/S26A/S26B/S26C" evidence="9">
    <location>
        <begin position="23"/>
        <end position="135"/>
    </location>
</feature>
<gene>
    <name evidence="10" type="ORF">C8E99_2854</name>
</gene>
<dbReference type="GO" id="GO:0003677">
    <property type="term" value="F:DNA binding"/>
    <property type="evidence" value="ECO:0007669"/>
    <property type="project" value="InterPro"/>
</dbReference>
<dbReference type="NCBIfam" id="NF007621">
    <property type="entry name" value="PRK10276.1"/>
    <property type="match status" value="1"/>
</dbReference>
<dbReference type="GO" id="GO:0016787">
    <property type="term" value="F:hydrolase activity"/>
    <property type="evidence" value="ECO:0007669"/>
    <property type="project" value="UniProtKB-KW"/>
</dbReference>
<evidence type="ECO:0000256" key="7">
    <source>
        <dbReference type="RuleBase" id="RU003991"/>
    </source>
</evidence>
<dbReference type="OrthoDB" id="9787787at2"/>
<dbReference type="SUPFAM" id="SSF51306">
    <property type="entry name" value="LexA/Signal peptidase"/>
    <property type="match status" value="1"/>
</dbReference>